<evidence type="ECO:0000313" key="1">
    <source>
        <dbReference type="EMBL" id="GBM26781.1"/>
    </source>
</evidence>
<keyword evidence="2" id="KW-1185">Reference proteome</keyword>
<name>A0A4Y2ECY7_ARAVE</name>
<accession>A0A4Y2ECY7</accession>
<reference evidence="1 2" key="1">
    <citation type="journal article" date="2019" name="Sci. Rep.">
        <title>Orb-weaving spider Araneus ventricosus genome elucidates the spidroin gene catalogue.</title>
        <authorList>
            <person name="Kono N."/>
            <person name="Nakamura H."/>
            <person name="Ohtoshi R."/>
            <person name="Moran D.A.P."/>
            <person name="Shinohara A."/>
            <person name="Yoshida Y."/>
            <person name="Fujiwara M."/>
            <person name="Mori M."/>
            <person name="Tomita M."/>
            <person name="Arakawa K."/>
        </authorList>
    </citation>
    <scope>NUCLEOTIDE SEQUENCE [LARGE SCALE GENOMIC DNA]</scope>
</reference>
<protein>
    <submittedName>
        <fullName evidence="1">Uncharacterized protein</fullName>
    </submittedName>
</protein>
<organism evidence="1 2">
    <name type="scientific">Araneus ventricosus</name>
    <name type="common">Orbweaver spider</name>
    <name type="synonym">Epeira ventricosa</name>
    <dbReference type="NCBI Taxonomy" id="182803"/>
    <lineage>
        <taxon>Eukaryota</taxon>
        <taxon>Metazoa</taxon>
        <taxon>Ecdysozoa</taxon>
        <taxon>Arthropoda</taxon>
        <taxon>Chelicerata</taxon>
        <taxon>Arachnida</taxon>
        <taxon>Araneae</taxon>
        <taxon>Araneomorphae</taxon>
        <taxon>Entelegynae</taxon>
        <taxon>Araneoidea</taxon>
        <taxon>Araneidae</taxon>
        <taxon>Araneus</taxon>
    </lineage>
</organism>
<proteinExistence type="predicted"/>
<comment type="caution">
    <text evidence="1">The sequence shown here is derived from an EMBL/GenBank/DDBJ whole genome shotgun (WGS) entry which is preliminary data.</text>
</comment>
<evidence type="ECO:0000313" key="2">
    <source>
        <dbReference type="Proteomes" id="UP000499080"/>
    </source>
</evidence>
<dbReference type="Proteomes" id="UP000499080">
    <property type="component" value="Unassembled WGS sequence"/>
</dbReference>
<gene>
    <name evidence="1" type="ORF">AVEN_127742_1</name>
</gene>
<dbReference type="EMBL" id="BGPR01000569">
    <property type="protein sequence ID" value="GBM26781.1"/>
    <property type="molecule type" value="Genomic_DNA"/>
</dbReference>
<dbReference type="AlphaFoldDB" id="A0A4Y2ECY7"/>
<sequence>MKCSVWGGNILPLMWREDMRGEYAGLPFADRYGVWSAPVGMYHKLSKSYRRWSVPPPSNLALLFLLLAPMVSTDKESVGSVLSRLKVYETLSISKPGYHETAGNYL</sequence>